<organism evidence="7 8">
    <name type="scientific">Imshaugia aleurites</name>
    <dbReference type="NCBI Taxonomy" id="172621"/>
    <lineage>
        <taxon>Eukaryota</taxon>
        <taxon>Fungi</taxon>
        <taxon>Dikarya</taxon>
        <taxon>Ascomycota</taxon>
        <taxon>Pezizomycotina</taxon>
        <taxon>Lecanoromycetes</taxon>
        <taxon>OSLEUM clade</taxon>
        <taxon>Lecanoromycetidae</taxon>
        <taxon>Lecanorales</taxon>
        <taxon>Lecanorineae</taxon>
        <taxon>Parmeliaceae</taxon>
        <taxon>Imshaugia</taxon>
    </lineage>
</organism>
<dbReference type="PANTHER" id="PTHR10434:SF11">
    <property type="entry name" value="1-ACYL-SN-GLYCEROL-3-PHOSPHATE ACYLTRANSFERASE"/>
    <property type="match status" value="1"/>
</dbReference>
<keyword evidence="5" id="KW-0472">Membrane</keyword>
<feature type="transmembrane region" description="Helical" evidence="5">
    <location>
        <begin position="40"/>
        <end position="60"/>
    </location>
</feature>
<dbReference type="InterPro" id="IPR002123">
    <property type="entry name" value="Plipid/glycerol_acylTrfase"/>
</dbReference>
<keyword evidence="4" id="KW-1208">Phospholipid metabolism</keyword>
<evidence type="ECO:0000259" key="6">
    <source>
        <dbReference type="SMART" id="SM00563"/>
    </source>
</evidence>
<evidence type="ECO:0000256" key="2">
    <source>
        <dbReference type="ARBA" id="ARBA00022679"/>
    </source>
</evidence>
<protein>
    <recommendedName>
        <fullName evidence="4">1-acyl-sn-glycerol-3-phosphate acyltransferase</fullName>
        <ecNumber evidence="4">2.3.1.51</ecNumber>
    </recommendedName>
</protein>
<accession>A0A8H3FV54</accession>
<evidence type="ECO:0000313" key="8">
    <source>
        <dbReference type="Proteomes" id="UP000664534"/>
    </source>
</evidence>
<keyword evidence="4" id="KW-0594">Phospholipid biosynthesis</keyword>
<evidence type="ECO:0000313" key="7">
    <source>
        <dbReference type="EMBL" id="CAF9932816.1"/>
    </source>
</evidence>
<dbReference type="CDD" id="cd07989">
    <property type="entry name" value="LPLAT_AGPAT-like"/>
    <property type="match status" value="1"/>
</dbReference>
<comment type="similarity">
    <text evidence="1 4">Belongs to the 1-acyl-sn-glycerol-3-phosphate acyltransferase family.</text>
</comment>
<comment type="caution">
    <text evidence="7">The sequence shown here is derived from an EMBL/GenBank/DDBJ whole genome shotgun (WGS) entry which is preliminary data.</text>
</comment>
<dbReference type="SUPFAM" id="SSF69593">
    <property type="entry name" value="Glycerol-3-phosphate (1)-acyltransferase"/>
    <property type="match status" value="1"/>
</dbReference>
<evidence type="ECO:0000256" key="4">
    <source>
        <dbReference type="RuleBase" id="RU361267"/>
    </source>
</evidence>
<keyword evidence="4" id="KW-0444">Lipid biosynthesis</keyword>
<gene>
    <name evidence="7" type="primary">AGPAT2</name>
    <name evidence="7" type="ORF">IMSHALPRED_008994</name>
</gene>
<dbReference type="GO" id="GO:0016020">
    <property type="term" value="C:membrane"/>
    <property type="evidence" value="ECO:0007669"/>
    <property type="project" value="InterPro"/>
</dbReference>
<feature type="domain" description="Phospholipid/glycerol acyltransferase" evidence="6">
    <location>
        <begin position="103"/>
        <end position="220"/>
    </location>
</feature>
<dbReference type="OrthoDB" id="202234at2759"/>
<dbReference type="GO" id="GO:0003841">
    <property type="term" value="F:1-acylglycerol-3-phosphate O-acyltransferase activity"/>
    <property type="evidence" value="ECO:0007669"/>
    <property type="project" value="UniProtKB-UniRule"/>
</dbReference>
<evidence type="ECO:0000256" key="1">
    <source>
        <dbReference type="ARBA" id="ARBA00008655"/>
    </source>
</evidence>
<comment type="catalytic activity">
    <reaction evidence="4">
        <text>a 1-acyl-sn-glycero-3-phosphate + an acyl-CoA = a 1,2-diacyl-sn-glycero-3-phosphate + CoA</text>
        <dbReference type="Rhea" id="RHEA:19709"/>
        <dbReference type="ChEBI" id="CHEBI:57287"/>
        <dbReference type="ChEBI" id="CHEBI:57970"/>
        <dbReference type="ChEBI" id="CHEBI:58342"/>
        <dbReference type="ChEBI" id="CHEBI:58608"/>
        <dbReference type="EC" id="2.3.1.51"/>
    </reaction>
</comment>
<dbReference type="EMBL" id="CAJPDT010000067">
    <property type="protein sequence ID" value="CAF9932816.1"/>
    <property type="molecule type" value="Genomic_DNA"/>
</dbReference>
<evidence type="ECO:0000256" key="5">
    <source>
        <dbReference type="SAM" id="Phobius"/>
    </source>
</evidence>
<keyword evidence="2 4" id="KW-0808">Transferase</keyword>
<keyword evidence="8" id="KW-1185">Reference proteome</keyword>
<dbReference type="EC" id="2.3.1.51" evidence="4"/>
<name>A0A8H3FV54_9LECA</name>
<dbReference type="SMART" id="SM00563">
    <property type="entry name" value="PlsC"/>
    <property type="match status" value="1"/>
</dbReference>
<dbReference type="AlphaFoldDB" id="A0A8H3FV54"/>
<keyword evidence="3 4" id="KW-0012">Acyltransferase</keyword>
<keyword evidence="4" id="KW-0443">Lipid metabolism</keyword>
<proteinExistence type="inferred from homology"/>
<keyword evidence="5" id="KW-0812">Transmembrane</keyword>
<sequence>MHTILMVLLRLLAFYLGLTSTFFTLSYFSLPTASFYARLLASYGCLLLCATYGVIASLALRLVGKHRISQWTVARAFHYTMAWTTGIHFEIVSGQDHLSTRPCVLIGNHQSELDVLLLGAIFPPYCSVTAKRSLRLVPFLGWFMALSGTVFIDRSNFASAHAAFDKAAAEMRKERQSVFIFPEGTRSYAAGPEMGPFKKGAFHLAVKAGVDIVPVVAGNYWGVLSVKEQRFRAGTIPVKVLPPIPTAHLTAADVDELTRTTREKMLDELVAITESPMGQKATKANVEAGEENLAELATSHAMASGLER</sequence>
<reference evidence="7" key="1">
    <citation type="submission" date="2021-03" db="EMBL/GenBank/DDBJ databases">
        <authorList>
            <person name="Tagirdzhanova G."/>
        </authorList>
    </citation>
    <scope>NUCLEOTIDE SEQUENCE</scope>
</reference>
<dbReference type="GO" id="GO:0005783">
    <property type="term" value="C:endoplasmic reticulum"/>
    <property type="evidence" value="ECO:0007669"/>
    <property type="project" value="TreeGrafter"/>
</dbReference>
<dbReference type="NCBIfam" id="TIGR00530">
    <property type="entry name" value="AGP_acyltrn"/>
    <property type="match status" value="1"/>
</dbReference>
<evidence type="ECO:0000256" key="3">
    <source>
        <dbReference type="ARBA" id="ARBA00023315"/>
    </source>
</evidence>
<comment type="domain">
    <text evidence="4">The HXXXXD motif is essential for acyltransferase activity and may constitute the binding site for the phosphate moiety of the glycerol-3-phosphate.</text>
</comment>
<keyword evidence="5" id="KW-1133">Transmembrane helix</keyword>
<dbReference type="InterPro" id="IPR004552">
    <property type="entry name" value="AGP_acyltrans"/>
</dbReference>
<dbReference type="Pfam" id="PF01553">
    <property type="entry name" value="Acyltransferase"/>
    <property type="match status" value="1"/>
</dbReference>
<dbReference type="GO" id="GO:0006654">
    <property type="term" value="P:phosphatidic acid biosynthetic process"/>
    <property type="evidence" value="ECO:0007669"/>
    <property type="project" value="TreeGrafter"/>
</dbReference>
<feature type="transmembrane region" description="Helical" evidence="5">
    <location>
        <begin position="7"/>
        <end position="28"/>
    </location>
</feature>
<dbReference type="Proteomes" id="UP000664534">
    <property type="component" value="Unassembled WGS sequence"/>
</dbReference>
<dbReference type="PANTHER" id="PTHR10434">
    <property type="entry name" value="1-ACYL-SN-GLYCEROL-3-PHOSPHATE ACYLTRANSFERASE"/>
    <property type="match status" value="1"/>
</dbReference>